<keyword evidence="2" id="KW-1185">Reference proteome</keyword>
<evidence type="ECO:0008006" key="3">
    <source>
        <dbReference type="Google" id="ProtNLM"/>
    </source>
</evidence>
<dbReference type="STRING" id="442562.Rumeso_03814"/>
<proteinExistence type="predicted"/>
<dbReference type="Gene3D" id="3.40.50.1240">
    <property type="entry name" value="Phosphoglycerate mutase-like"/>
    <property type="match status" value="1"/>
</dbReference>
<evidence type="ECO:0000313" key="1">
    <source>
        <dbReference type="EMBL" id="EYD74518.1"/>
    </source>
</evidence>
<gene>
    <name evidence="1" type="ORF">Rumeso_03814</name>
</gene>
<dbReference type="SUPFAM" id="SSF53254">
    <property type="entry name" value="Phosphoglycerate mutase-like"/>
    <property type="match status" value="1"/>
</dbReference>
<dbReference type="InterPro" id="IPR029033">
    <property type="entry name" value="His_PPase_superfam"/>
</dbReference>
<dbReference type="EMBL" id="AOSK01000111">
    <property type="protein sequence ID" value="EYD74518.1"/>
    <property type="molecule type" value="Genomic_DNA"/>
</dbReference>
<organism evidence="1 2">
    <name type="scientific">Rubellimicrobium mesophilum DSM 19309</name>
    <dbReference type="NCBI Taxonomy" id="442562"/>
    <lineage>
        <taxon>Bacteria</taxon>
        <taxon>Pseudomonadati</taxon>
        <taxon>Pseudomonadota</taxon>
        <taxon>Alphaproteobacteria</taxon>
        <taxon>Rhodobacterales</taxon>
        <taxon>Roseobacteraceae</taxon>
        <taxon>Rubellimicrobium</taxon>
    </lineage>
</organism>
<reference evidence="1 2" key="1">
    <citation type="submission" date="2013-02" db="EMBL/GenBank/DDBJ databases">
        <authorList>
            <person name="Fiebig A."/>
            <person name="Goeker M."/>
            <person name="Klenk H.-P.P."/>
        </authorList>
    </citation>
    <scope>NUCLEOTIDE SEQUENCE [LARGE SCALE GENOMIC DNA]</scope>
    <source>
        <strain evidence="1 2">DSM 19309</strain>
    </source>
</reference>
<name>A0A017HK47_9RHOB</name>
<comment type="caution">
    <text evidence="1">The sequence shown here is derived from an EMBL/GenBank/DDBJ whole genome shotgun (WGS) entry which is preliminary data.</text>
</comment>
<accession>A0A017HK47</accession>
<dbReference type="InterPro" id="IPR013078">
    <property type="entry name" value="His_Pase_superF_clade-1"/>
</dbReference>
<dbReference type="HOGENOM" id="CLU_099469_0_0_5"/>
<evidence type="ECO:0000313" key="2">
    <source>
        <dbReference type="Proteomes" id="UP000019666"/>
    </source>
</evidence>
<dbReference type="AlphaFoldDB" id="A0A017HK47"/>
<dbReference type="Pfam" id="PF00300">
    <property type="entry name" value="His_Phos_1"/>
    <property type="match status" value="1"/>
</dbReference>
<dbReference type="Proteomes" id="UP000019666">
    <property type="component" value="Unassembled WGS sequence"/>
</dbReference>
<protein>
    <recommendedName>
        <fullName evidence="3">Phosphoglycerate mutase family protein</fullName>
    </recommendedName>
</protein>
<sequence length="206" mass="22022">MMGGAVVHLYLTHPQVRIDPAVPVPLWSLSQEGRARVEGLARAPWVRRFGRIVASEEAKAREAAEVLGVALGLPVEVRPGLHENDRSATGFLPPKEFEAVAEAFFARSDESVRGWETARAAQARVLGAVRGVLAEVPTTPTLFVGHGAVGTLLKCALAGRAISRREDQPAGGGNHLGFTAGPDAVLWDWRPMEEGPWGGSRPDESP</sequence>
<dbReference type="PATRIC" id="fig|442562.3.peg.3761"/>